<dbReference type="SUPFAM" id="SSF143865">
    <property type="entry name" value="CorA soluble domain-like"/>
    <property type="match status" value="1"/>
</dbReference>
<evidence type="ECO:0000313" key="10">
    <source>
        <dbReference type="EMBL" id="KAB5595495.1"/>
    </source>
</evidence>
<proteinExistence type="inferred from homology"/>
<evidence type="ECO:0000256" key="7">
    <source>
        <dbReference type="ARBA" id="ARBA00023136"/>
    </source>
</evidence>
<feature type="region of interest" description="Disordered" evidence="8">
    <location>
        <begin position="1"/>
        <end position="62"/>
    </location>
</feature>
<dbReference type="GO" id="GO:0000287">
    <property type="term" value="F:magnesium ion binding"/>
    <property type="evidence" value="ECO:0007669"/>
    <property type="project" value="TreeGrafter"/>
</dbReference>
<organism evidence="10 11">
    <name type="scientific">Ceratobasidium theobromae</name>
    <dbReference type="NCBI Taxonomy" id="1582974"/>
    <lineage>
        <taxon>Eukaryota</taxon>
        <taxon>Fungi</taxon>
        <taxon>Dikarya</taxon>
        <taxon>Basidiomycota</taxon>
        <taxon>Agaricomycotina</taxon>
        <taxon>Agaricomycetes</taxon>
        <taxon>Cantharellales</taxon>
        <taxon>Ceratobasidiaceae</taxon>
        <taxon>Ceratobasidium</taxon>
    </lineage>
</organism>
<evidence type="ECO:0000256" key="2">
    <source>
        <dbReference type="ARBA" id="ARBA00009765"/>
    </source>
</evidence>
<dbReference type="PANTHER" id="PTHR46494">
    <property type="entry name" value="CORA FAMILY METAL ION TRANSPORTER (EUROFUNG)"/>
    <property type="match status" value="1"/>
</dbReference>
<reference evidence="10 11" key="1">
    <citation type="journal article" date="2019" name="Fungal Biol. Biotechnol.">
        <title>Draft genome sequence of fastidious pathogen Ceratobasidium theobromae, which causes vascular-streak dieback in Theobroma cacao.</title>
        <authorList>
            <person name="Ali S.S."/>
            <person name="Asman A."/>
            <person name="Shao J."/>
            <person name="Firmansyah A.P."/>
            <person name="Susilo A.W."/>
            <person name="Rosmana A."/>
            <person name="McMahon P."/>
            <person name="Junaid M."/>
            <person name="Guest D."/>
            <person name="Kheng T.Y."/>
            <person name="Meinhardt L.W."/>
            <person name="Bailey B.A."/>
        </authorList>
    </citation>
    <scope>NUCLEOTIDE SEQUENCE [LARGE SCALE GENOMIC DNA]</scope>
    <source>
        <strain evidence="10 11">CT2</strain>
    </source>
</reference>
<dbReference type="Proteomes" id="UP000383932">
    <property type="component" value="Unassembled WGS sequence"/>
</dbReference>
<evidence type="ECO:0000256" key="9">
    <source>
        <dbReference type="SAM" id="Phobius"/>
    </source>
</evidence>
<evidence type="ECO:0000256" key="4">
    <source>
        <dbReference type="ARBA" id="ARBA00022475"/>
    </source>
</evidence>
<name>A0A5N5QUR0_9AGAM</name>
<dbReference type="GO" id="GO:0050897">
    <property type="term" value="F:cobalt ion binding"/>
    <property type="evidence" value="ECO:0007669"/>
    <property type="project" value="TreeGrafter"/>
</dbReference>
<evidence type="ECO:0000256" key="1">
    <source>
        <dbReference type="ARBA" id="ARBA00004651"/>
    </source>
</evidence>
<feature type="compositionally biased region" description="Acidic residues" evidence="8">
    <location>
        <begin position="7"/>
        <end position="22"/>
    </location>
</feature>
<keyword evidence="11" id="KW-1185">Reference proteome</keyword>
<keyword evidence="6 9" id="KW-1133">Transmembrane helix</keyword>
<comment type="similarity">
    <text evidence="2">Belongs to the CorA metal ion transporter (MIT) (TC 1.A.35) family.</text>
</comment>
<feature type="region of interest" description="Disordered" evidence="8">
    <location>
        <begin position="215"/>
        <end position="259"/>
    </location>
</feature>
<comment type="subcellular location">
    <subcellularLocation>
        <location evidence="1">Cell membrane</location>
        <topology evidence="1">Multi-pass membrane protein</topology>
    </subcellularLocation>
</comment>
<dbReference type="Gene3D" id="3.30.460.20">
    <property type="entry name" value="CorA soluble domain-like"/>
    <property type="match status" value="1"/>
</dbReference>
<evidence type="ECO:0000256" key="3">
    <source>
        <dbReference type="ARBA" id="ARBA00022448"/>
    </source>
</evidence>
<evidence type="ECO:0000256" key="6">
    <source>
        <dbReference type="ARBA" id="ARBA00022989"/>
    </source>
</evidence>
<accession>A0A5N5QUR0</accession>
<dbReference type="EMBL" id="SSOP01000008">
    <property type="protein sequence ID" value="KAB5595495.1"/>
    <property type="molecule type" value="Genomic_DNA"/>
</dbReference>
<keyword evidence="5 9" id="KW-0812">Transmembrane</keyword>
<dbReference type="GO" id="GO:0005886">
    <property type="term" value="C:plasma membrane"/>
    <property type="evidence" value="ECO:0007669"/>
    <property type="project" value="UniProtKB-SubCell"/>
</dbReference>
<dbReference type="AlphaFoldDB" id="A0A5N5QUR0"/>
<dbReference type="SUPFAM" id="SSF144083">
    <property type="entry name" value="Magnesium transport protein CorA, transmembrane region"/>
    <property type="match status" value="1"/>
</dbReference>
<evidence type="ECO:0000313" key="11">
    <source>
        <dbReference type="Proteomes" id="UP000383932"/>
    </source>
</evidence>
<dbReference type="InterPro" id="IPR045861">
    <property type="entry name" value="CorA_cytoplasmic_dom"/>
</dbReference>
<comment type="caution">
    <text evidence="10">The sequence shown here is derived from an EMBL/GenBank/DDBJ whole genome shotgun (WGS) entry which is preliminary data.</text>
</comment>
<dbReference type="Pfam" id="PF01544">
    <property type="entry name" value="CorA"/>
    <property type="match status" value="1"/>
</dbReference>
<evidence type="ECO:0000256" key="8">
    <source>
        <dbReference type="SAM" id="MobiDB-lite"/>
    </source>
</evidence>
<evidence type="ECO:0000256" key="5">
    <source>
        <dbReference type="ARBA" id="ARBA00022692"/>
    </source>
</evidence>
<keyword evidence="7 9" id="KW-0472">Membrane</keyword>
<dbReference type="GO" id="GO:0015087">
    <property type="term" value="F:cobalt ion transmembrane transporter activity"/>
    <property type="evidence" value="ECO:0007669"/>
    <property type="project" value="TreeGrafter"/>
</dbReference>
<dbReference type="InterPro" id="IPR002523">
    <property type="entry name" value="MgTranspt_CorA/ZnTranspt_ZntB"/>
</dbReference>
<dbReference type="GO" id="GO:0015095">
    <property type="term" value="F:magnesium ion transmembrane transporter activity"/>
    <property type="evidence" value="ECO:0007669"/>
    <property type="project" value="TreeGrafter"/>
</dbReference>
<protein>
    <submittedName>
        <fullName evidence="10">CorA-like magnesium transporter</fullName>
    </submittedName>
</protein>
<keyword evidence="4" id="KW-1003">Cell membrane</keyword>
<dbReference type="PANTHER" id="PTHR46494:SF1">
    <property type="entry name" value="CORA FAMILY METAL ION TRANSPORTER (EUROFUNG)"/>
    <property type="match status" value="1"/>
</dbReference>
<feature type="transmembrane region" description="Helical" evidence="9">
    <location>
        <begin position="545"/>
        <end position="566"/>
    </location>
</feature>
<feature type="transmembrane region" description="Helical" evidence="9">
    <location>
        <begin position="511"/>
        <end position="533"/>
    </location>
</feature>
<dbReference type="InterPro" id="IPR045863">
    <property type="entry name" value="CorA_TM1_TM2"/>
</dbReference>
<gene>
    <name evidence="10" type="ORF">CTheo_956</name>
</gene>
<keyword evidence="3" id="KW-0813">Transport</keyword>
<dbReference type="OrthoDB" id="165352at2759"/>
<sequence>MPRSNSDADENDSLTSDGEDAPPPEPALSPKSATFSQHANGRPHRRRPTMPAGPSRIDPSAKPIDKFRAAVRLVAKMQKAQIALKDLSFGMGGPDPQGSTLNELYGKYQQNCRVHVWDYGPTKVLSQQFDTNFSFIQWLENEGSRPRGLWSKVRWINISGWSWDILEALQHRYDLHPLSLDIVINGRDNARSKADYFAQHLFIHILSHTLAPDEHHVATKKSTPVSKEPDPITSRRQSKSLDPESAMGNLPRTQPHLQPHAMASMSTIDEVEEKPDLERVRTRLGMDEEEWAAADKARRNKRLNMQAIDALKQGTGQVKVDVKSVFMFLLRDGTLITLQRDPAREFATPIYERLRLRDTLLRSSGDASLLLQSLIDLIVDETVKVADKYHRRLLKMERDILLKPKMRTVRDLHIASGDLTLHKRTMAPIAQLVYGLRRYDADRVRAVVPHDADHPPSGFLSHQSKVYLADVHDHVEYIISSLDMFSSIAENLINYTFNLVSYETNQVMRGLTVATVIFFPLTFLTGYFGMNFAVMPSVNKHSEAMFWEIAAPVMVVVIVLFLYPDLQRFMHFLKKKAATSKFKTKN</sequence>
<dbReference type="Gene3D" id="1.20.58.340">
    <property type="entry name" value="Magnesium transport protein CorA, transmembrane region"/>
    <property type="match status" value="2"/>
</dbReference>